<dbReference type="GO" id="GO:0006383">
    <property type="term" value="P:transcription by RNA polymerase III"/>
    <property type="evidence" value="ECO:0007669"/>
    <property type="project" value="InterPro"/>
</dbReference>
<evidence type="ECO:0000256" key="1">
    <source>
        <dbReference type="ARBA" id="ARBA00004123"/>
    </source>
</evidence>
<comment type="caution">
    <text evidence="6">The sequence shown here is derived from an EMBL/GenBank/DDBJ whole genome shotgun (WGS) entry which is preliminary data.</text>
</comment>
<dbReference type="FunFam" id="1.10.10.10:FF:000116">
    <property type="entry name" value="DNA-directed RNA polymerase III subunit RPC6"/>
    <property type="match status" value="1"/>
</dbReference>
<keyword evidence="3" id="KW-0240">DNA-directed RNA polymerase</keyword>
<dbReference type="AlphaFoldDB" id="A0A9P6MGV1"/>
<name>A0A9P6MGV1_9FUNG</name>
<dbReference type="InterPro" id="IPR036388">
    <property type="entry name" value="WH-like_DNA-bd_sf"/>
</dbReference>
<evidence type="ECO:0000256" key="5">
    <source>
        <dbReference type="ARBA" id="ARBA00023242"/>
    </source>
</evidence>
<dbReference type="Proteomes" id="UP000749646">
    <property type="component" value="Unassembled WGS sequence"/>
</dbReference>
<dbReference type="GO" id="GO:0005737">
    <property type="term" value="C:cytoplasm"/>
    <property type="evidence" value="ECO:0007669"/>
    <property type="project" value="UniProtKB-ARBA"/>
</dbReference>
<dbReference type="InterPro" id="IPR007832">
    <property type="entry name" value="RNA_pol_Rpc34"/>
</dbReference>
<comment type="similarity">
    <text evidence="2">Belongs to the eukaryotic RPC34/RPC39 RNA polymerase subunit family.</text>
</comment>
<dbReference type="EMBL" id="JAAAHW010000734">
    <property type="protein sequence ID" value="KAF9999496.1"/>
    <property type="molecule type" value="Genomic_DNA"/>
</dbReference>
<reference evidence="6" key="1">
    <citation type="journal article" date="2020" name="Fungal Divers.">
        <title>Resolving the Mortierellaceae phylogeny through synthesis of multi-gene phylogenetics and phylogenomics.</title>
        <authorList>
            <person name="Vandepol N."/>
            <person name="Liber J."/>
            <person name="Desiro A."/>
            <person name="Na H."/>
            <person name="Kennedy M."/>
            <person name="Barry K."/>
            <person name="Grigoriev I.V."/>
            <person name="Miller A.N."/>
            <person name="O'Donnell K."/>
            <person name="Stajich J.E."/>
            <person name="Bonito G."/>
        </authorList>
    </citation>
    <scope>NUCLEOTIDE SEQUENCE</scope>
    <source>
        <strain evidence="6">MES-2147</strain>
    </source>
</reference>
<keyword evidence="4" id="KW-0804">Transcription</keyword>
<dbReference type="Gene3D" id="1.10.10.10">
    <property type="entry name" value="Winged helix-like DNA-binding domain superfamily/Winged helix DNA-binding domain"/>
    <property type="match status" value="2"/>
</dbReference>
<keyword evidence="7" id="KW-1185">Reference proteome</keyword>
<proteinExistence type="inferred from homology"/>
<dbReference type="InterPro" id="IPR036390">
    <property type="entry name" value="WH_DNA-bd_sf"/>
</dbReference>
<dbReference type="PANTHER" id="PTHR12780">
    <property type="entry name" value="RNA POLYMERASE III DNA DIRECTED , 39KD SUBUNIT-RELATED"/>
    <property type="match status" value="1"/>
</dbReference>
<evidence type="ECO:0000256" key="3">
    <source>
        <dbReference type="ARBA" id="ARBA00022478"/>
    </source>
</evidence>
<accession>A0A9P6MGV1</accession>
<evidence type="ECO:0000313" key="7">
    <source>
        <dbReference type="Proteomes" id="UP000749646"/>
    </source>
</evidence>
<dbReference type="GO" id="GO:0005654">
    <property type="term" value="C:nucleoplasm"/>
    <property type="evidence" value="ECO:0007669"/>
    <property type="project" value="UniProtKB-ARBA"/>
</dbReference>
<dbReference type="OrthoDB" id="613763at2759"/>
<dbReference type="InterPro" id="IPR016049">
    <property type="entry name" value="RNA_pol_Rpc34-like"/>
</dbReference>
<dbReference type="SUPFAM" id="SSF46785">
    <property type="entry name" value="Winged helix' DNA-binding domain"/>
    <property type="match status" value="2"/>
</dbReference>
<evidence type="ECO:0000256" key="4">
    <source>
        <dbReference type="ARBA" id="ARBA00023163"/>
    </source>
</evidence>
<protein>
    <submittedName>
        <fullName evidence="6">34-kDa subunit of RNA polymerase III (C)</fullName>
    </submittedName>
</protein>
<feature type="non-terminal residue" evidence="6">
    <location>
        <position position="1"/>
    </location>
</feature>
<keyword evidence="5" id="KW-0539">Nucleus</keyword>
<evidence type="ECO:0000256" key="2">
    <source>
        <dbReference type="ARBA" id="ARBA00011038"/>
    </source>
</evidence>
<dbReference type="Pfam" id="PF05158">
    <property type="entry name" value="RNA_pol_Rpc34"/>
    <property type="match status" value="1"/>
</dbReference>
<comment type="subcellular location">
    <subcellularLocation>
        <location evidence="1">Nucleus</location>
    </subcellularLocation>
</comment>
<organism evidence="6 7">
    <name type="scientific">Modicella reniformis</name>
    <dbReference type="NCBI Taxonomy" id="1440133"/>
    <lineage>
        <taxon>Eukaryota</taxon>
        <taxon>Fungi</taxon>
        <taxon>Fungi incertae sedis</taxon>
        <taxon>Mucoromycota</taxon>
        <taxon>Mortierellomycotina</taxon>
        <taxon>Mortierellomycetes</taxon>
        <taxon>Mortierellales</taxon>
        <taxon>Mortierellaceae</taxon>
        <taxon>Modicella</taxon>
    </lineage>
</organism>
<sequence length="181" mass="20506">MAETKSIEEVFYDECSKAGINGLTSSDFLTLHPEHNSTNTALAMNSLLTKGYIEVFQVRGELIYKALKKEEVGRAGALYGEEQVVYNTIRSSGNEGIWTKHLKSKTNLHEAVIKRCLRALEQKALVKAIKSVKHPTRKLYMLMELTPSVEVTGGPWFTDQELDVDFVEQLTNQCYKFILMK</sequence>
<evidence type="ECO:0000313" key="6">
    <source>
        <dbReference type="EMBL" id="KAF9999496.1"/>
    </source>
</evidence>
<gene>
    <name evidence="6" type="primary">RPC34</name>
    <name evidence="6" type="ORF">BGZ65_005152</name>
</gene>
<dbReference type="GO" id="GO:0005666">
    <property type="term" value="C:RNA polymerase III complex"/>
    <property type="evidence" value="ECO:0007669"/>
    <property type="project" value="InterPro"/>
</dbReference>